<sequence>MTTLFCCSDSQPYRPRTLSHERKFTTFLKWAAFPRETTAQSPGEQGDKLTSLGYPHVIQMVTQVNFGPLEGKRYFAAAGGEDDEEAFVEVTESDLIAANYKKLNAYKNFKCSIHNKFFEINVYEKDPVNAHHWRLNIARPGSEIDL</sequence>
<dbReference type="Proteomes" id="UP000190776">
    <property type="component" value="Unassembled WGS sequence"/>
</dbReference>
<protein>
    <submittedName>
        <fullName evidence="1">Uncharacterized protein</fullName>
    </submittedName>
</protein>
<comment type="caution">
    <text evidence="1">The sequence shown here is derived from an EMBL/GenBank/DDBJ whole genome shotgun (WGS) entry which is preliminary data.</text>
</comment>
<gene>
    <name evidence="1" type="ORF">BK809_0004166</name>
</gene>
<dbReference type="EMBL" id="MSZU01000084">
    <property type="protein sequence ID" value="OMP85496.1"/>
    <property type="molecule type" value="Genomic_DNA"/>
</dbReference>
<dbReference type="OrthoDB" id="10264507at2759"/>
<dbReference type="AlphaFoldDB" id="A0A1S8BDJ2"/>
<evidence type="ECO:0000313" key="1">
    <source>
        <dbReference type="EMBL" id="OMP85496.1"/>
    </source>
</evidence>
<dbReference type="STRING" id="420778.A0A1S8BDJ2"/>
<name>A0A1S8BDJ2_9PEZI</name>
<organism evidence="1 2">
    <name type="scientific">Diplodia seriata</name>
    <dbReference type="NCBI Taxonomy" id="420778"/>
    <lineage>
        <taxon>Eukaryota</taxon>
        <taxon>Fungi</taxon>
        <taxon>Dikarya</taxon>
        <taxon>Ascomycota</taxon>
        <taxon>Pezizomycotina</taxon>
        <taxon>Dothideomycetes</taxon>
        <taxon>Dothideomycetes incertae sedis</taxon>
        <taxon>Botryosphaeriales</taxon>
        <taxon>Botryosphaeriaceae</taxon>
        <taxon>Diplodia</taxon>
    </lineage>
</organism>
<evidence type="ECO:0000313" key="2">
    <source>
        <dbReference type="Proteomes" id="UP000190776"/>
    </source>
</evidence>
<proteinExistence type="predicted"/>
<reference evidence="1 2" key="1">
    <citation type="submission" date="2017-01" db="EMBL/GenBank/DDBJ databases">
        <title>Draft genome sequence of Diplodia seriata F98.1, a fungal species involved in grapevine trunk diseases.</title>
        <authorList>
            <person name="Robert-Siegwald G."/>
            <person name="Vallet J."/>
            <person name="Abou-Mansour E."/>
            <person name="Xu J."/>
            <person name="Rey P."/>
            <person name="Bertsch C."/>
            <person name="Rego C."/>
            <person name="Larignon P."/>
            <person name="Fontaine F."/>
            <person name="Lebrun M.-H."/>
        </authorList>
    </citation>
    <scope>NUCLEOTIDE SEQUENCE [LARGE SCALE GENOMIC DNA]</scope>
    <source>
        <strain evidence="1 2">F98.1</strain>
    </source>
</reference>
<accession>A0A1S8BDJ2</accession>